<dbReference type="PANTHER" id="PTHR33622:SF10">
    <property type="entry name" value="MARKER FOR OXIDATIVE STRESS RESPONSE PROTEIN"/>
    <property type="match status" value="1"/>
</dbReference>
<evidence type="ECO:0000313" key="2">
    <source>
        <dbReference type="EMBL" id="OWM74613.1"/>
    </source>
</evidence>
<dbReference type="EMBL" id="MTKT01003711">
    <property type="protein sequence ID" value="OWM74613.1"/>
    <property type="molecule type" value="Genomic_DNA"/>
</dbReference>
<gene>
    <name evidence="2" type="ORF">CDL15_Pgr005193</name>
</gene>
<reference evidence="3" key="1">
    <citation type="journal article" date="2017" name="Plant J.">
        <title>The pomegranate (Punica granatum L.) genome and the genomics of punicalagin biosynthesis.</title>
        <authorList>
            <person name="Qin G."/>
            <person name="Xu C."/>
            <person name="Ming R."/>
            <person name="Tang H."/>
            <person name="Guyot R."/>
            <person name="Kramer E.M."/>
            <person name="Hu Y."/>
            <person name="Yi X."/>
            <person name="Qi Y."/>
            <person name="Xu X."/>
            <person name="Gao Z."/>
            <person name="Pan H."/>
            <person name="Jian J."/>
            <person name="Tian Y."/>
            <person name="Yue Z."/>
            <person name="Xu Y."/>
        </authorList>
    </citation>
    <scope>NUCLEOTIDE SEQUENCE [LARGE SCALE GENOMIC DNA]</scope>
    <source>
        <strain evidence="3">cv. Dabenzi</strain>
    </source>
</reference>
<evidence type="ECO:0000313" key="3">
    <source>
        <dbReference type="Proteomes" id="UP000197138"/>
    </source>
</evidence>
<feature type="transmembrane region" description="Helical" evidence="1">
    <location>
        <begin position="64"/>
        <end position="81"/>
    </location>
</feature>
<dbReference type="AlphaFoldDB" id="A0A218WPS9"/>
<proteinExistence type="predicted"/>
<dbReference type="Proteomes" id="UP000197138">
    <property type="component" value="Unassembled WGS sequence"/>
</dbReference>
<keyword evidence="1" id="KW-0812">Transmembrane</keyword>
<comment type="caution">
    <text evidence="2">The sequence shown here is derived from an EMBL/GenBank/DDBJ whole genome shotgun (WGS) entry which is preliminary data.</text>
</comment>
<keyword evidence="1" id="KW-1133">Transmembrane helix</keyword>
<evidence type="ECO:0000256" key="1">
    <source>
        <dbReference type="SAM" id="Phobius"/>
    </source>
</evidence>
<accession>A0A218WPS9</accession>
<sequence>MDTEKTSPTALNKPQITSCRKKKDDDATFLEDLKDHMDEFINASMDEHESCFKKTVQKVPSPCSYFKLIILSHLTVFLLLIRDLYLQMFGMSKVVAERSTAAEEVEISLPLRTVVSK</sequence>
<keyword evidence="1" id="KW-0472">Membrane</keyword>
<protein>
    <submittedName>
        <fullName evidence="2">Uncharacterized protein</fullName>
    </submittedName>
</protein>
<dbReference type="PANTHER" id="PTHR33622">
    <property type="entry name" value="OS03G0724500 PROTEIN"/>
    <property type="match status" value="1"/>
</dbReference>
<organism evidence="2 3">
    <name type="scientific">Punica granatum</name>
    <name type="common">Pomegranate</name>
    <dbReference type="NCBI Taxonomy" id="22663"/>
    <lineage>
        <taxon>Eukaryota</taxon>
        <taxon>Viridiplantae</taxon>
        <taxon>Streptophyta</taxon>
        <taxon>Embryophyta</taxon>
        <taxon>Tracheophyta</taxon>
        <taxon>Spermatophyta</taxon>
        <taxon>Magnoliopsida</taxon>
        <taxon>eudicotyledons</taxon>
        <taxon>Gunneridae</taxon>
        <taxon>Pentapetalae</taxon>
        <taxon>rosids</taxon>
        <taxon>malvids</taxon>
        <taxon>Myrtales</taxon>
        <taxon>Lythraceae</taxon>
        <taxon>Punica</taxon>
    </lineage>
</organism>
<name>A0A218WPS9_PUNGR</name>